<dbReference type="AlphaFoldDB" id="A0A9Q1CDX5"/>
<dbReference type="Proteomes" id="UP001152320">
    <property type="component" value="Chromosome 4"/>
</dbReference>
<keyword evidence="2" id="KW-1185">Reference proteome</keyword>
<dbReference type="EMBL" id="JAIZAY010000004">
    <property type="protein sequence ID" value="KAJ8043713.1"/>
    <property type="molecule type" value="Genomic_DNA"/>
</dbReference>
<protein>
    <submittedName>
        <fullName evidence="1">Uncharacterized protein</fullName>
    </submittedName>
</protein>
<gene>
    <name evidence="1" type="ORF">HOLleu_10923</name>
</gene>
<reference evidence="1" key="1">
    <citation type="submission" date="2021-10" db="EMBL/GenBank/DDBJ databases">
        <title>Tropical sea cucumber genome reveals ecological adaptation and Cuvierian tubules defense mechanism.</title>
        <authorList>
            <person name="Chen T."/>
        </authorList>
    </citation>
    <scope>NUCLEOTIDE SEQUENCE</scope>
    <source>
        <strain evidence="1">Nanhai2018</strain>
        <tissue evidence="1">Muscle</tissue>
    </source>
</reference>
<comment type="caution">
    <text evidence="1">The sequence shown here is derived from an EMBL/GenBank/DDBJ whole genome shotgun (WGS) entry which is preliminary data.</text>
</comment>
<name>A0A9Q1CDX5_HOLLE</name>
<sequence length="71" mass="7991">MLYRKTSPLYGPVTRSAMDGTLLLIPPSKKRVGDGAFSIAGPVLWNSLPFHIRHSKSVTLFKKQLKTYLFN</sequence>
<proteinExistence type="predicted"/>
<dbReference type="OrthoDB" id="6148338at2759"/>
<evidence type="ECO:0000313" key="2">
    <source>
        <dbReference type="Proteomes" id="UP001152320"/>
    </source>
</evidence>
<evidence type="ECO:0000313" key="1">
    <source>
        <dbReference type="EMBL" id="KAJ8043713.1"/>
    </source>
</evidence>
<accession>A0A9Q1CDX5</accession>
<organism evidence="1 2">
    <name type="scientific">Holothuria leucospilota</name>
    <name type="common">Black long sea cucumber</name>
    <name type="synonym">Mertensiothuria leucospilota</name>
    <dbReference type="NCBI Taxonomy" id="206669"/>
    <lineage>
        <taxon>Eukaryota</taxon>
        <taxon>Metazoa</taxon>
        <taxon>Echinodermata</taxon>
        <taxon>Eleutherozoa</taxon>
        <taxon>Echinozoa</taxon>
        <taxon>Holothuroidea</taxon>
        <taxon>Aspidochirotacea</taxon>
        <taxon>Aspidochirotida</taxon>
        <taxon>Holothuriidae</taxon>
        <taxon>Holothuria</taxon>
    </lineage>
</organism>